<dbReference type="FunCoup" id="A0A2T3AJ44">
    <property type="interactions" value="72"/>
</dbReference>
<dbReference type="InterPro" id="IPR029035">
    <property type="entry name" value="DHS-like_NAD/FAD-binding_dom"/>
</dbReference>
<evidence type="ECO:0000259" key="6">
    <source>
        <dbReference type="PROSITE" id="PS50305"/>
    </source>
</evidence>
<keyword evidence="8" id="KW-1185">Reference proteome</keyword>
<comment type="similarity">
    <text evidence="1">Belongs to the sirtuin family. Class I subfamily.</text>
</comment>
<evidence type="ECO:0000256" key="1">
    <source>
        <dbReference type="ARBA" id="ARBA00006924"/>
    </source>
</evidence>
<dbReference type="InParanoid" id="A0A2T3AJ44"/>
<feature type="compositionally biased region" description="Basic and acidic residues" evidence="5">
    <location>
        <begin position="93"/>
        <end position="102"/>
    </location>
</feature>
<dbReference type="PANTHER" id="PTHR47651">
    <property type="entry name" value="NAD-DEPENDENT HISTONE DEACETYLASE HST4"/>
    <property type="match status" value="1"/>
</dbReference>
<proteinExistence type="inferred from homology"/>
<gene>
    <name evidence="7" type="ORF">BD289DRAFT_458596</name>
</gene>
<evidence type="ECO:0000313" key="7">
    <source>
        <dbReference type="EMBL" id="PSR99438.1"/>
    </source>
</evidence>
<feature type="compositionally biased region" description="Polar residues" evidence="5">
    <location>
        <begin position="496"/>
        <end position="506"/>
    </location>
</feature>
<dbReference type="InterPro" id="IPR026591">
    <property type="entry name" value="Sirtuin_cat_small_dom_sf"/>
</dbReference>
<keyword evidence="2" id="KW-0808">Transferase</keyword>
<feature type="compositionally biased region" description="Low complexity" evidence="5">
    <location>
        <begin position="1"/>
        <end position="14"/>
    </location>
</feature>
<dbReference type="AlphaFoldDB" id="A0A2T3AJ44"/>
<protein>
    <submittedName>
        <fullName evidence="7">DHS-like NAD/FAD-binding domain-containing protein</fullName>
    </submittedName>
</protein>
<dbReference type="GO" id="GO:0016740">
    <property type="term" value="F:transferase activity"/>
    <property type="evidence" value="ECO:0007669"/>
    <property type="project" value="UniProtKB-KW"/>
</dbReference>
<dbReference type="EMBL" id="KZ678384">
    <property type="protein sequence ID" value="PSR99438.1"/>
    <property type="molecule type" value="Genomic_DNA"/>
</dbReference>
<feature type="binding site" evidence="4">
    <location>
        <position position="256"/>
    </location>
    <ligand>
        <name>Zn(2+)</name>
        <dbReference type="ChEBI" id="CHEBI:29105"/>
    </ligand>
</feature>
<feature type="region of interest" description="Disordered" evidence="5">
    <location>
        <begin position="1"/>
        <end position="102"/>
    </location>
</feature>
<reference evidence="7 8" key="1">
    <citation type="journal article" date="2018" name="Mycol. Prog.">
        <title>Coniella lustricola, a new species from submerged detritus.</title>
        <authorList>
            <person name="Raudabaugh D.B."/>
            <person name="Iturriaga T."/>
            <person name="Carver A."/>
            <person name="Mondo S."/>
            <person name="Pangilinan J."/>
            <person name="Lipzen A."/>
            <person name="He G."/>
            <person name="Amirebrahimi M."/>
            <person name="Grigoriev I.V."/>
            <person name="Miller A.N."/>
        </authorList>
    </citation>
    <scope>NUCLEOTIDE SEQUENCE [LARGE SCALE GENOMIC DNA]</scope>
    <source>
        <strain evidence="7 8">B22-T-1</strain>
    </source>
</reference>
<name>A0A2T3AJ44_9PEZI</name>
<feature type="region of interest" description="Disordered" evidence="5">
    <location>
        <begin position="476"/>
        <end position="545"/>
    </location>
</feature>
<dbReference type="GO" id="GO:0046872">
    <property type="term" value="F:metal ion binding"/>
    <property type="evidence" value="ECO:0007669"/>
    <property type="project" value="UniProtKB-KW"/>
</dbReference>
<dbReference type="Gene3D" id="3.30.1600.10">
    <property type="entry name" value="SIR2/SIRT2 'Small Domain"/>
    <property type="match status" value="1"/>
</dbReference>
<sequence>MLSPSSPLSALSRSPSPPPRTSSLSATSTALIAAMDVSSRYPSPSSSSSSSAVQSGCASPLKLPDSIDMAEIEVRTDGQPPAKRRKVTARKPRTTEHLDLDNRDDAGEAHLDRLLHVLRTKKKIVVIAGAGISVSAGIPDFRSSEGLFRTLKDKHKIKGGGKALFDASVYKDDKSTAEFHNMVRDLSRQTKEAKPTAFHHMLATIAHEGRLLRLYTQNVDCLDTALAPLATTIPLPAKKPWPVTIQVHGGLEKMQCTKCSHVSKFDGELFQGPEPPLCGLCKEQDDVRTKFAGKRSHGVGRLRPRMVLYNEYNPDSEAIGSVSAADLKKVPDAVIVVGTSLKIPGVKRLVQVLCRATRDTRDGFTAWVNLDPEPQAPDVKDVWDLVVRGKSDDIATLLNLPHWDCEDVGPNKEEYMVSGSREKEERYEQRLNRDKLDVLLAGKKRSDDNLNGIKDKPTSTLGIKSKIVDRVVEDALPTPSASPRHGSPLPRKALPQSKTKQSTLDFSKSVGGKEPGKSKPARKRAGRANKENKPKNEITKPDPKLRSLLVSLLPTQVLW</sequence>
<dbReference type="InterPro" id="IPR026590">
    <property type="entry name" value="Ssirtuin_cat_dom"/>
</dbReference>
<keyword evidence="4" id="KW-0479">Metal-binding</keyword>
<feature type="compositionally biased region" description="Low complexity" evidence="5">
    <location>
        <begin position="21"/>
        <end position="31"/>
    </location>
</feature>
<feature type="binding site" evidence="4">
    <location>
        <position position="281"/>
    </location>
    <ligand>
        <name>Zn(2+)</name>
        <dbReference type="ChEBI" id="CHEBI:29105"/>
    </ligand>
</feature>
<keyword evidence="3" id="KW-0520">NAD</keyword>
<dbReference type="PROSITE" id="PS50305">
    <property type="entry name" value="SIRTUIN"/>
    <property type="match status" value="1"/>
</dbReference>
<organism evidence="7 8">
    <name type="scientific">Coniella lustricola</name>
    <dbReference type="NCBI Taxonomy" id="2025994"/>
    <lineage>
        <taxon>Eukaryota</taxon>
        <taxon>Fungi</taxon>
        <taxon>Dikarya</taxon>
        <taxon>Ascomycota</taxon>
        <taxon>Pezizomycotina</taxon>
        <taxon>Sordariomycetes</taxon>
        <taxon>Sordariomycetidae</taxon>
        <taxon>Diaporthales</taxon>
        <taxon>Schizoparmaceae</taxon>
        <taxon>Coniella</taxon>
    </lineage>
</organism>
<dbReference type="OrthoDB" id="2919105at2759"/>
<dbReference type="GO" id="GO:0070403">
    <property type="term" value="F:NAD+ binding"/>
    <property type="evidence" value="ECO:0007669"/>
    <property type="project" value="InterPro"/>
</dbReference>
<feature type="compositionally biased region" description="Low complexity" evidence="5">
    <location>
        <begin position="38"/>
        <end position="51"/>
    </location>
</feature>
<feature type="domain" description="Deacetylase sirtuin-type" evidence="6">
    <location>
        <begin position="99"/>
        <end position="406"/>
    </location>
</feature>
<feature type="compositionally biased region" description="Basic and acidic residues" evidence="5">
    <location>
        <begin position="528"/>
        <end position="545"/>
    </location>
</feature>
<feature type="binding site" evidence="4">
    <location>
        <position position="259"/>
    </location>
    <ligand>
        <name>Zn(2+)</name>
        <dbReference type="ChEBI" id="CHEBI:29105"/>
    </ligand>
</feature>
<dbReference type="STRING" id="2025994.A0A2T3AJ44"/>
<evidence type="ECO:0000256" key="4">
    <source>
        <dbReference type="PROSITE-ProRule" id="PRU00236"/>
    </source>
</evidence>
<dbReference type="Pfam" id="PF02146">
    <property type="entry name" value="SIR2"/>
    <property type="match status" value="1"/>
</dbReference>
<evidence type="ECO:0000256" key="2">
    <source>
        <dbReference type="ARBA" id="ARBA00022679"/>
    </source>
</evidence>
<feature type="active site" description="Proton acceptor" evidence="4">
    <location>
        <position position="248"/>
    </location>
</feature>
<evidence type="ECO:0000256" key="5">
    <source>
        <dbReference type="SAM" id="MobiDB-lite"/>
    </source>
</evidence>
<dbReference type="SUPFAM" id="SSF52467">
    <property type="entry name" value="DHS-like NAD/FAD-binding domain"/>
    <property type="match status" value="1"/>
</dbReference>
<feature type="binding site" evidence="4">
    <location>
        <position position="278"/>
    </location>
    <ligand>
        <name>Zn(2+)</name>
        <dbReference type="ChEBI" id="CHEBI:29105"/>
    </ligand>
</feature>
<dbReference type="Gene3D" id="3.40.50.1220">
    <property type="entry name" value="TPP-binding domain"/>
    <property type="match status" value="1"/>
</dbReference>
<evidence type="ECO:0000256" key="3">
    <source>
        <dbReference type="ARBA" id="ARBA00023027"/>
    </source>
</evidence>
<dbReference type="InterPro" id="IPR003000">
    <property type="entry name" value="Sirtuin"/>
</dbReference>
<dbReference type="PANTHER" id="PTHR47651:SF17">
    <property type="entry name" value="DEACETYLASE SIRTUIN-TYPE DOMAIN-CONTAINING PROTEIN"/>
    <property type="match status" value="1"/>
</dbReference>
<accession>A0A2T3AJ44</accession>
<keyword evidence="4" id="KW-0862">Zinc</keyword>
<evidence type="ECO:0000313" key="8">
    <source>
        <dbReference type="Proteomes" id="UP000241462"/>
    </source>
</evidence>
<dbReference type="Proteomes" id="UP000241462">
    <property type="component" value="Unassembled WGS sequence"/>
</dbReference>
<feature type="compositionally biased region" description="Basic residues" evidence="5">
    <location>
        <begin position="82"/>
        <end position="92"/>
    </location>
</feature>